<evidence type="ECO:0000256" key="3">
    <source>
        <dbReference type="ARBA" id="ARBA00023125"/>
    </source>
</evidence>
<evidence type="ECO:0000256" key="2">
    <source>
        <dbReference type="ARBA" id="ARBA00023015"/>
    </source>
</evidence>
<evidence type="ECO:0000256" key="4">
    <source>
        <dbReference type="ARBA" id="ARBA00023163"/>
    </source>
</evidence>
<evidence type="ECO:0000259" key="6">
    <source>
        <dbReference type="Pfam" id="PF13977"/>
    </source>
</evidence>
<protein>
    <submittedName>
        <fullName evidence="7">AcrR family transcriptional regulator</fullName>
    </submittedName>
</protein>
<evidence type="ECO:0000256" key="1">
    <source>
        <dbReference type="ARBA" id="ARBA00022491"/>
    </source>
</evidence>
<reference evidence="7 8" key="1">
    <citation type="submission" date="2020-08" db="EMBL/GenBank/DDBJ databases">
        <title>Sequencing the genomes of 1000 actinobacteria strains.</title>
        <authorList>
            <person name="Klenk H.-P."/>
        </authorList>
    </citation>
    <scope>NUCLEOTIDE SEQUENCE [LARGE SCALE GENOMIC DNA]</scope>
    <source>
        <strain evidence="7 8">DSM 41654</strain>
    </source>
</reference>
<dbReference type="InterPro" id="IPR039538">
    <property type="entry name" value="BetI_C"/>
</dbReference>
<evidence type="ECO:0000313" key="8">
    <source>
        <dbReference type="Proteomes" id="UP000540506"/>
    </source>
</evidence>
<dbReference type="Gene3D" id="1.10.357.10">
    <property type="entry name" value="Tetracycline Repressor, domain 2"/>
    <property type="match status" value="1"/>
</dbReference>
<dbReference type="InterPro" id="IPR001647">
    <property type="entry name" value="HTH_TetR"/>
</dbReference>
<dbReference type="AlphaFoldDB" id="A0A7W7R6K5"/>
<gene>
    <name evidence="7" type="ORF">FHR34_005309</name>
</gene>
<keyword evidence="8" id="KW-1185">Reference proteome</keyword>
<proteinExistence type="predicted"/>
<feature type="domain" description="BetI-type transcriptional repressor C-terminal" evidence="6">
    <location>
        <begin position="83"/>
        <end position="192"/>
    </location>
</feature>
<keyword evidence="1" id="KW-0678">Repressor</keyword>
<dbReference type="SUPFAM" id="SSF48498">
    <property type="entry name" value="Tetracyclin repressor-like, C-terminal domain"/>
    <property type="match status" value="1"/>
</dbReference>
<keyword evidence="4" id="KW-0804">Transcription</keyword>
<feature type="domain" description="HTH tetR-type" evidence="5">
    <location>
        <begin position="14"/>
        <end position="61"/>
    </location>
</feature>
<evidence type="ECO:0000313" key="7">
    <source>
        <dbReference type="EMBL" id="MBB4926316.1"/>
    </source>
</evidence>
<name>A0A7W7R6K5_KITKI</name>
<dbReference type="InterPro" id="IPR050109">
    <property type="entry name" value="HTH-type_TetR-like_transc_reg"/>
</dbReference>
<dbReference type="SUPFAM" id="SSF46689">
    <property type="entry name" value="Homeodomain-like"/>
    <property type="match status" value="1"/>
</dbReference>
<dbReference type="GO" id="GO:0003700">
    <property type="term" value="F:DNA-binding transcription factor activity"/>
    <property type="evidence" value="ECO:0007669"/>
    <property type="project" value="TreeGrafter"/>
</dbReference>
<dbReference type="GO" id="GO:0000976">
    <property type="term" value="F:transcription cis-regulatory region binding"/>
    <property type="evidence" value="ECO:0007669"/>
    <property type="project" value="TreeGrafter"/>
</dbReference>
<accession>A0A7W7R6K5</accession>
<comment type="caution">
    <text evidence="7">The sequence shown here is derived from an EMBL/GenBank/DDBJ whole genome shotgun (WGS) entry which is preliminary data.</text>
</comment>
<dbReference type="InterPro" id="IPR036271">
    <property type="entry name" value="Tet_transcr_reg_TetR-rel_C_sf"/>
</dbReference>
<organism evidence="7 8">
    <name type="scientific">Kitasatospora kifunensis</name>
    <name type="common">Streptomyces kifunensis</name>
    <dbReference type="NCBI Taxonomy" id="58351"/>
    <lineage>
        <taxon>Bacteria</taxon>
        <taxon>Bacillati</taxon>
        <taxon>Actinomycetota</taxon>
        <taxon>Actinomycetes</taxon>
        <taxon>Kitasatosporales</taxon>
        <taxon>Streptomycetaceae</taxon>
        <taxon>Kitasatospora</taxon>
    </lineage>
</organism>
<keyword evidence="2" id="KW-0805">Transcription regulation</keyword>
<dbReference type="Pfam" id="PF13977">
    <property type="entry name" value="TetR_C_6"/>
    <property type="match status" value="1"/>
</dbReference>
<dbReference type="PANTHER" id="PTHR30055">
    <property type="entry name" value="HTH-TYPE TRANSCRIPTIONAL REGULATOR RUTR"/>
    <property type="match status" value="1"/>
</dbReference>
<dbReference type="RefSeq" id="WP_184939400.1">
    <property type="nucleotide sequence ID" value="NZ_JACHJV010000001.1"/>
</dbReference>
<dbReference type="PANTHER" id="PTHR30055:SF228">
    <property type="entry name" value="TRANSCRIPTIONAL REGULATOR-RELATED"/>
    <property type="match status" value="1"/>
</dbReference>
<sequence>MGRTFTESGRRAQIVQGAIEVTAEVGYAKATFSRIAKQAGLSSTGMISYHFAGKDDLMHEVIAEVARVTTAHMLPRINAAEDARGRLRAFIESNVELLTVCPQHLKALIEVLPNLGGEDPTRVGYKASIREAMEAQEQAVHAAQQSGEFREFDAQLMLTALRGAIDGIVMRWVGDPSFDVAKAGRELADFFDRATRADP</sequence>
<evidence type="ECO:0000259" key="5">
    <source>
        <dbReference type="Pfam" id="PF00440"/>
    </source>
</evidence>
<keyword evidence="3" id="KW-0238">DNA-binding</keyword>
<dbReference type="Proteomes" id="UP000540506">
    <property type="component" value="Unassembled WGS sequence"/>
</dbReference>
<dbReference type="InterPro" id="IPR009057">
    <property type="entry name" value="Homeodomain-like_sf"/>
</dbReference>
<dbReference type="Pfam" id="PF00440">
    <property type="entry name" value="TetR_N"/>
    <property type="match status" value="1"/>
</dbReference>
<dbReference type="EMBL" id="JACHJV010000001">
    <property type="protein sequence ID" value="MBB4926316.1"/>
    <property type="molecule type" value="Genomic_DNA"/>
</dbReference>